<comment type="subcellular location">
    <subcellularLocation>
        <location evidence="2">Membrane</location>
    </subcellularLocation>
</comment>
<gene>
    <name evidence="14" type="ORF">MGN01_45310</name>
</gene>
<evidence type="ECO:0000259" key="13">
    <source>
        <dbReference type="PROSITE" id="PS50885"/>
    </source>
</evidence>
<dbReference type="GO" id="GO:0005886">
    <property type="term" value="C:plasma membrane"/>
    <property type="evidence" value="ECO:0007669"/>
    <property type="project" value="TreeGrafter"/>
</dbReference>
<dbReference type="InterPro" id="IPR005467">
    <property type="entry name" value="His_kinase_dom"/>
</dbReference>
<keyword evidence="5" id="KW-0808">Transferase</keyword>
<accession>A0A512JRU5</accession>
<sequence>MSDLRNLVRSTGFRFALYYTVVFVVSVAAIGWLVEVAVSDALRGQARSWAEGEIGALVDEFVHGGRADLDAALAGRLQRGEARLHYAIIETDGRVTGDTNLVALKARADTRAREFEDINADRSNRTVVAVAQTLSDGTRLIVTDDLSGVLAVQAIIRRVFGMALLASVVLGVALGALLSGAFLRRVDAINRTAEAIIAGDLGRRIDVAGTKDDFDRLAWTLNRMLDRISGLIENVRQVSNDIAHDLRTPLTRLQHGLQQAASRPSTEADFRNAIDRANVEIGEILDVFSGLLRIAQIEAGARRAGFRSVDLSSALRTVAEAYAPAIEDSDRSFVYDIEGGILVKGDKELLMQLFSNLCENALQHTPAGATIEVRLSAAAGQAEISFTDNGPGIPPEEREKVFRRFYRVEKSRSAVGNGLGLTLVGAVAELHGALIVLSDNGPGLRVTIVLAALSDGPNPER</sequence>
<keyword evidence="10 11" id="KW-0472">Membrane</keyword>
<dbReference type="Gene3D" id="6.10.340.10">
    <property type="match status" value="1"/>
</dbReference>
<dbReference type="EC" id="2.7.13.3" evidence="3"/>
<dbReference type="CDD" id="cd06225">
    <property type="entry name" value="HAMP"/>
    <property type="match status" value="1"/>
</dbReference>
<evidence type="ECO:0000256" key="2">
    <source>
        <dbReference type="ARBA" id="ARBA00004370"/>
    </source>
</evidence>
<dbReference type="AlphaFoldDB" id="A0A512JRU5"/>
<dbReference type="Pfam" id="PF02518">
    <property type="entry name" value="HATPase_c"/>
    <property type="match status" value="1"/>
</dbReference>
<dbReference type="Pfam" id="PF00512">
    <property type="entry name" value="HisKA"/>
    <property type="match status" value="1"/>
</dbReference>
<evidence type="ECO:0000256" key="4">
    <source>
        <dbReference type="ARBA" id="ARBA00022553"/>
    </source>
</evidence>
<feature type="transmembrane region" description="Helical" evidence="11">
    <location>
        <begin position="159"/>
        <end position="183"/>
    </location>
</feature>
<dbReference type="SMART" id="SM00304">
    <property type="entry name" value="HAMP"/>
    <property type="match status" value="1"/>
</dbReference>
<dbReference type="SMART" id="SM00387">
    <property type="entry name" value="HATPase_c"/>
    <property type="match status" value="1"/>
</dbReference>
<dbReference type="CDD" id="cd00075">
    <property type="entry name" value="HATPase"/>
    <property type="match status" value="1"/>
</dbReference>
<reference evidence="14 15" key="1">
    <citation type="submission" date="2019-07" db="EMBL/GenBank/DDBJ databases">
        <title>Whole genome shotgun sequence of Methylobacterium gnaphalii NBRC 107716.</title>
        <authorList>
            <person name="Hosoyama A."/>
            <person name="Uohara A."/>
            <person name="Ohji S."/>
            <person name="Ichikawa N."/>
        </authorList>
    </citation>
    <scope>NUCLEOTIDE SEQUENCE [LARGE SCALE GENOMIC DNA]</scope>
    <source>
        <strain evidence="14 15">NBRC 107716</strain>
    </source>
</reference>
<keyword evidence="9" id="KW-0902">Two-component regulatory system</keyword>
<dbReference type="InterPro" id="IPR003661">
    <property type="entry name" value="HisK_dim/P_dom"/>
</dbReference>
<dbReference type="InterPro" id="IPR003660">
    <property type="entry name" value="HAMP_dom"/>
</dbReference>
<evidence type="ECO:0000256" key="9">
    <source>
        <dbReference type="ARBA" id="ARBA00023012"/>
    </source>
</evidence>
<name>A0A512JRU5_9HYPH</name>
<dbReference type="GO" id="GO:0000155">
    <property type="term" value="F:phosphorelay sensor kinase activity"/>
    <property type="evidence" value="ECO:0007669"/>
    <property type="project" value="InterPro"/>
</dbReference>
<dbReference type="PRINTS" id="PR00344">
    <property type="entry name" value="BCTRLSENSOR"/>
</dbReference>
<evidence type="ECO:0000313" key="15">
    <source>
        <dbReference type="Proteomes" id="UP000321750"/>
    </source>
</evidence>
<dbReference type="PANTHER" id="PTHR45436">
    <property type="entry name" value="SENSOR HISTIDINE KINASE YKOH"/>
    <property type="match status" value="1"/>
</dbReference>
<evidence type="ECO:0000256" key="7">
    <source>
        <dbReference type="ARBA" id="ARBA00022777"/>
    </source>
</evidence>
<comment type="catalytic activity">
    <reaction evidence="1">
        <text>ATP + protein L-histidine = ADP + protein N-phospho-L-histidine.</text>
        <dbReference type="EC" id="2.7.13.3"/>
    </reaction>
</comment>
<evidence type="ECO:0000256" key="6">
    <source>
        <dbReference type="ARBA" id="ARBA00022692"/>
    </source>
</evidence>
<dbReference type="InterPro" id="IPR050428">
    <property type="entry name" value="TCS_sensor_his_kinase"/>
</dbReference>
<dbReference type="EMBL" id="BJZV01000059">
    <property type="protein sequence ID" value="GEP12686.1"/>
    <property type="molecule type" value="Genomic_DNA"/>
</dbReference>
<protein>
    <recommendedName>
        <fullName evidence="3">histidine kinase</fullName>
        <ecNumber evidence="3">2.7.13.3</ecNumber>
    </recommendedName>
</protein>
<comment type="caution">
    <text evidence="14">The sequence shown here is derived from an EMBL/GenBank/DDBJ whole genome shotgun (WGS) entry which is preliminary data.</text>
</comment>
<dbReference type="PROSITE" id="PS50885">
    <property type="entry name" value="HAMP"/>
    <property type="match status" value="1"/>
</dbReference>
<dbReference type="SUPFAM" id="SSF158472">
    <property type="entry name" value="HAMP domain-like"/>
    <property type="match status" value="1"/>
</dbReference>
<dbReference type="InterPro" id="IPR003594">
    <property type="entry name" value="HATPase_dom"/>
</dbReference>
<evidence type="ECO:0000256" key="8">
    <source>
        <dbReference type="ARBA" id="ARBA00022989"/>
    </source>
</evidence>
<keyword evidence="8 11" id="KW-1133">Transmembrane helix</keyword>
<organism evidence="14 15">
    <name type="scientific">Methylobacterium gnaphalii</name>
    <dbReference type="NCBI Taxonomy" id="1010610"/>
    <lineage>
        <taxon>Bacteria</taxon>
        <taxon>Pseudomonadati</taxon>
        <taxon>Pseudomonadota</taxon>
        <taxon>Alphaproteobacteria</taxon>
        <taxon>Hyphomicrobiales</taxon>
        <taxon>Methylobacteriaceae</taxon>
        <taxon>Methylobacterium</taxon>
    </lineage>
</organism>
<dbReference type="Gene3D" id="1.10.287.130">
    <property type="match status" value="1"/>
</dbReference>
<evidence type="ECO:0000256" key="10">
    <source>
        <dbReference type="ARBA" id="ARBA00023136"/>
    </source>
</evidence>
<dbReference type="InterPro" id="IPR036097">
    <property type="entry name" value="HisK_dim/P_sf"/>
</dbReference>
<evidence type="ECO:0000313" key="14">
    <source>
        <dbReference type="EMBL" id="GEP12686.1"/>
    </source>
</evidence>
<feature type="domain" description="Histidine kinase" evidence="12">
    <location>
        <begin position="241"/>
        <end position="454"/>
    </location>
</feature>
<dbReference type="SUPFAM" id="SSF55874">
    <property type="entry name" value="ATPase domain of HSP90 chaperone/DNA topoisomerase II/histidine kinase"/>
    <property type="match status" value="1"/>
</dbReference>
<dbReference type="Proteomes" id="UP000321750">
    <property type="component" value="Unassembled WGS sequence"/>
</dbReference>
<dbReference type="Pfam" id="PF00672">
    <property type="entry name" value="HAMP"/>
    <property type="match status" value="1"/>
</dbReference>
<evidence type="ECO:0000259" key="12">
    <source>
        <dbReference type="PROSITE" id="PS50109"/>
    </source>
</evidence>
<dbReference type="PANTHER" id="PTHR45436:SF8">
    <property type="entry name" value="HISTIDINE KINASE"/>
    <property type="match status" value="1"/>
</dbReference>
<feature type="transmembrane region" description="Helical" evidence="11">
    <location>
        <begin position="16"/>
        <end position="38"/>
    </location>
</feature>
<dbReference type="InterPro" id="IPR004358">
    <property type="entry name" value="Sig_transdc_His_kin-like_C"/>
</dbReference>
<evidence type="ECO:0000256" key="5">
    <source>
        <dbReference type="ARBA" id="ARBA00022679"/>
    </source>
</evidence>
<evidence type="ECO:0000256" key="11">
    <source>
        <dbReference type="SAM" id="Phobius"/>
    </source>
</evidence>
<evidence type="ECO:0000256" key="3">
    <source>
        <dbReference type="ARBA" id="ARBA00012438"/>
    </source>
</evidence>
<evidence type="ECO:0000256" key="1">
    <source>
        <dbReference type="ARBA" id="ARBA00000085"/>
    </source>
</evidence>
<proteinExistence type="predicted"/>
<dbReference type="SUPFAM" id="SSF47384">
    <property type="entry name" value="Homodimeric domain of signal transducing histidine kinase"/>
    <property type="match status" value="1"/>
</dbReference>
<dbReference type="CDD" id="cd00082">
    <property type="entry name" value="HisKA"/>
    <property type="match status" value="1"/>
</dbReference>
<keyword evidence="4" id="KW-0597">Phosphoprotein</keyword>
<dbReference type="PROSITE" id="PS50109">
    <property type="entry name" value="HIS_KIN"/>
    <property type="match status" value="1"/>
</dbReference>
<dbReference type="SMART" id="SM00388">
    <property type="entry name" value="HisKA"/>
    <property type="match status" value="1"/>
</dbReference>
<keyword evidence="6 11" id="KW-0812">Transmembrane</keyword>
<keyword evidence="7 14" id="KW-0418">Kinase</keyword>
<dbReference type="InterPro" id="IPR036890">
    <property type="entry name" value="HATPase_C_sf"/>
</dbReference>
<dbReference type="Gene3D" id="3.30.565.10">
    <property type="entry name" value="Histidine kinase-like ATPase, C-terminal domain"/>
    <property type="match status" value="1"/>
</dbReference>
<feature type="domain" description="HAMP" evidence="13">
    <location>
        <begin position="180"/>
        <end position="233"/>
    </location>
</feature>
<keyword evidence="15" id="KW-1185">Reference proteome</keyword>